<dbReference type="Proteomes" id="UP000714420">
    <property type="component" value="Unassembled WGS sequence"/>
</dbReference>
<evidence type="ECO:0008006" key="3">
    <source>
        <dbReference type="Google" id="ProtNLM"/>
    </source>
</evidence>
<proteinExistence type="predicted"/>
<dbReference type="Gene3D" id="3.90.1720.10">
    <property type="entry name" value="endopeptidase domain like (from Nostoc punctiforme)"/>
    <property type="match status" value="1"/>
</dbReference>
<keyword evidence="2" id="KW-1185">Reference proteome</keyword>
<evidence type="ECO:0000313" key="1">
    <source>
        <dbReference type="EMBL" id="NPD92237.1"/>
    </source>
</evidence>
<organism evidence="1 2">
    <name type="scientific">Xylanibacter muris</name>
    <dbReference type="NCBI Taxonomy" id="2736290"/>
    <lineage>
        <taxon>Bacteria</taxon>
        <taxon>Pseudomonadati</taxon>
        <taxon>Bacteroidota</taxon>
        <taxon>Bacteroidia</taxon>
        <taxon>Bacteroidales</taxon>
        <taxon>Prevotellaceae</taxon>
        <taxon>Xylanibacter</taxon>
    </lineage>
</organism>
<sequence length="209" mass="23164">MVLFIILAFVKAVQSQTGYIPREGDLLFQVAGDTEFSDAIANATAVSDSVKFVHVAMVVLDSEVPHVIEAVDGKGVISTPLEDFLSSSHKMNGKPGVVAMRVNMDFPVSDAVSRAKSHLGEDYDWSFMPDNGKMYCSELIYESYRNADGTPIFTARPMNFRDSSGNIPDFWVNLFNKMNQPVPEGVLGTNPHDMSKDPVLLEVYRFFMP</sequence>
<dbReference type="EMBL" id="JABKKF010000006">
    <property type="protein sequence ID" value="NPD92237.1"/>
    <property type="molecule type" value="Genomic_DNA"/>
</dbReference>
<name>A0ABX2ANV8_9BACT</name>
<gene>
    <name evidence="1" type="ORF">HPS56_07735</name>
</gene>
<dbReference type="SUPFAM" id="SSF54001">
    <property type="entry name" value="Cysteine proteinases"/>
    <property type="match status" value="1"/>
</dbReference>
<reference evidence="1 2" key="1">
    <citation type="submission" date="2020-05" db="EMBL/GenBank/DDBJ databases">
        <title>Distinct polysaccharide utilization as determinants for interspecies competition between intestinal Prevotella spp.</title>
        <authorList>
            <person name="Galvez E.J.C."/>
            <person name="Iljazovic A."/>
            <person name="Strowig T."/>
        </authorList>
    </citation>
    <scope>NUCLEOTIDE SEQUENCE [LARGE SCALE GENOMIC DNA]</scope>
    <source>
        <strain evidence="1 2">PMUR</strain>
    </source>
</reference>
<comment type="caution">
    <text evidence="1">The sequence shown here is derived from an EMBL/GenBank/DDBJ whole genome shotgun (WGS) entry which is preliminary data.</text>
</comment>
<dbReference type="Pfam" id="PF05708">
    <property type="entry name" value="Peptidase_C92"/>
    <property type="match status" value="1"/>
</dbReference>
<accession>A0ABX2ANV8</accession>
<dbReference type="RefSeq" id="WP_172275588.1">
    <property type="nucleotide sequence ID" value="NZ_CASGMU010000014.1"/>
</dbReference>
<dbReference type="InterPro" id="IPR024453">
    <property type="entry name" value="Peptidase_C92"/>
</dbReference>
<protein>
    <recommendedName>
        <fullName evidence="3">Permuted papain-like amidase YaeF/Yiix C92 family enzyme</fullName>
    </recommendedName>
</protein>
<evidence type="ECO:0000313" key="2">
    <source>
        <dbReference type="Proteomes" id="UP000714420"/>
    </source>
</evidence>
<dbReference type="InterPro" id="IPR038765">
    <property type="entry name" value="Papain-like_cys_pep_sf"/>
</dbReference>